<dbReference type="AlphaFoldDB" id="A0A0U1NQQ7"/>
<dbReference type="Proteomes" id="UP000199087">
    <property type="component" value="Unassembled WGS sequence"/>
</dbReference>
<dbReference type="EMBL" id="CVRB01000001">
    <property type="protein sequence ID" value="CRK80376.1"/>
    <property type="molecule type" value="Genomic_DNA"/>
</dbReference>
<evidence type="ECO:0000313" key="1">
    <source>
        <dbReference type="EMBL" id="CRK80376.1"/>
    </source>
</evidence>
<dbReference type="STRING" id="1499688.BN000_00259"/>
<gene>
    <name evidence="1" type="primary">ligB_1</name>
    <name evidence="1" type="ORF">BN000_00259</name>
</gene>
<proteinExistence type="predicted"/>
<dbReference type="SUPFAM" id="SSF56091">
    <property type="entry name" value="DNA ligase/mRNA capping enzyme, catalytic domain"/>
    <property type="match status" value="1"/>
</dbReference>
<sequence length="60" mass="6994">MFISPMLLHKTDKPFDSDDYITELKLDGIRVIFLLIKMKKSVCIHGIRTKLLRNSPNFTT</sequence>
<organism evidence="1 2">
    <name type="scientific">Neobacillus massiliamazoniensis</name>
    <dbReference type="NCBI Taxonomy" id="1499688"/>
    <lineage>
        <taxon>Bacteria</taxon>
        <taxon>Bacillati</taxon>
        <taxon>Bacillota</taxon>
        <taxon>Bacilli</taxon>
        <taxon>Bacillales</taxon>
        <taxon>Bacillaceae</taxon>
        <taxon>Neobacillus</taxon>
    </lineage>
</organism>
<evidence type="ECO:0000313" key="2">
    <source>
        <dbReference type="Proteomes" id="UP000199087"/>
    </source>
</evidence>
<name>A0A0U1NQQ7_9BACI</name>
<protein>
    <submittedName>
        <fullName evidence="1">SPBc2 prophage-derived DNA ligase-like protein ligB</fullName>
    </submittedName>
</protein>
<accession>A0A0U1NQQ7</accession>
<reference evidence="2" key="1">
    <citation type="submission" date="2015-05" db="EMBL/GenBank/DDBJ databases">
        <authorList>
            <person name="Urmite Genomes"/>
        </authorList>
    </citation>
    <scope>NUCLEOTIDE SEQUENCE [LARGE SCALE GENOMIC DNA]</scope>
    <source>
        <strain evidence="2">LF1</strain>
    </source>
</reference>
<keyword evidence="2" id="KW-1185">Reference proteome</keyword>
<dbReference type="GO" id="GO:0016874">
    <property type="term" value="F:ligase activity"/>
    <property type="evidence" value="ECO:0007669"/>
    <property type="project" value="UniProtKB-KW"/>
</dbReference>
<keyword evidence="1" id="KW-0436">Ligase</keyword>